<keyword evidence="5" id="KW-1185">Reference proteome</keyword>
<dbReference type="PANTHER" id="PTHR12277">
    <property type="entry name" value="ALPHA/BETA HYDROLASE DOMAIN-CONTAINING PROTEIN"/>
    <property type="match status" value="1"/>
</dbReference>
<dbReference type="Proteomes" id="UP001174909">
    <property type="component" value="Unassembled WGS sequence"/>
</dbReference>
<dbReference type="InterPro" id="IPR022742">
    <property type="entry name" value="Hydrolase_4"/>
</dbReference>
<comment type="caution">
    <text evidence="4">The sequence shown here is derived from an EMBL/GenBank/DDBJ whole genome shotgun (WGS) entry which is preliminary data.</text>
</comment>
<protein>
    <submittedName>
        <fullName evidence="4">Lysophosphatidylserine lipase ABHD12</fullName>
    </submittedName>
</protein>
<feature type="compositionally biased region" description="Polar residues" evidence="1">
    <location>
        <begin position="1"/>
        <end position="14"/>
    </location>
</feature>
<proteinExistence type="predicted"/>
<feature type="region of interest" description="Disordered" evidence="1">
    <location>
        <begin position="1"/>
        <end position="23"/>
    </location>
</feature>
<dbReference type="GO" id="GO:0052651">
    <property type="term" value="P:monoacylglycerol catabolic process"/>
    <property type="evidence" value="ECO:0007669"/>
    <property type="project" value="TreeGrafter"/>
</dbReference>
<dbReference type="GO" id="GO:0047372">
    <property type="term" value="F:monoacylglycerol lipase activity"/>
    <property type="evidence" value="ECO:0007669"/>
    <property type="project" value="TreeGrafter"/>
</dbReference>
<feature type="domain" description="Serine aminopeptidase S33" evidence="3">
    <location>
        <begin position="133"/>
        <end position="243"/>
    </location>
</feature>
<accession>A0AA35R2H4</accession>
<dbReference type="PANTHER" id="PTHR12277:SF194">
    <property type="entry name" value="FI04476P"/>
    <property type="match status" value="1"/>
</dbReference>
<organism evidence="4 5">
    <name type="scientific">Geodia barretti</name>
    <name type="common">Barrett's horny sponge</name>
    <dbReference type="NCBI Taxonomy" id="519541"/>
    <lineage>
        <taxon>Eukaryota</taxon>
        <taxon>Metazoa</taxon>
        <taxon>Porifera</taxon>
        <taxon>Demospongiae</taxon>
        <taxon>Heteroscleromorpha</taxon>
        <taxon>Tetractinellida</taxon>
        <taxon>Astrophorina</taxon>
        <taxon>Geodiidae</taxon>
        <taxon>Geodia</taxon>
    </lineage>
</organism>
<evidence type="ECO:0000259" key="3">
    <source>
        <dbReference type="Pfam" id="PF12146"/>
    </source>
</evidence>
<reference evidence="4" key="1">
    <citation type="submission" date="2023-03" db="EMBL/GenBank/DDBJ databases">
        <authorList>
            <person name="Steffen K."/>
            <person name="Cardenas P."/>
        </authorList>
    </citation>
    <scope>NUCLEOTIDE SEQUENCE</scope>
</reference>
<dbReference type="GO" id="GO:0006660">
    <property type="term" value="P:phosphatidylserine catabolic process"/>
    <property type="evidence" value="ECO:0007669"/>
    <property type="project" value="TreeGrafter"/>
</dbReference>
<feature type="transmembrane region" description="Helical" evidence="2">
    <location>
        <begin position="33"/>
        <end position="55"/>
    </location>
</feature>
<evidence type="ECO:0000313" key="5">
    <source>
        <dbReference type="Proteomes" id="UP001174909"/>
    </source>
</evidence>
<dbReference type="GO" id="GO:0005789">
    <property type="term" value="C:endoplasmic reticulum membrane"/>
    <property type="evidence" value="ECO:0007669"/>
    <property type="project" value="TreeGrafter"/>
</dbReference>
<gene>
    <name evidence="4" type="ORF">GBAR_LOCUS2987</name>
</gene>
<dbReference type="InterPro" id="IPR029058">
    <property type="entry name" value="AB_hydrolase_fold"/>
</dbReference>
<evidence type="ECO:0000313" key="4">
    <source>
        <dbReference type="EMBL" id="CAI8000605.1"/>
    </source>
</evidence>
<dbReference type="Pfam" id="PF12146">
    <property type="entry name" value="Hydrolase_4"/>
    <property type="match status" value="1"/>
</dbReference>
<keyword evidence="2" id="KW-1133">Transmembrane helix</keyword>
<evidence type="ECO:0000256" key="1">
    <source>
        <dbReference type="SAM" id="MobiDB-lite"/>
    </source>
</evidence>
<dbReference type="GO" id="GO:0004622">
    <property type="term" value="F:phosphatidylcholine lysophospholipase activity"/>
    <property type="evidence" value="ECO:0007669"/>
    <property type="project" value="TreeGrafter"/>
</dbReference>
<dbReference type="AlphaFoldDB" id="A0AA35R2H4"/>
<sequence length="354" mass="40143">MRSTGGSSTQTVTITRRAGGGAKKRPQRKIATLRNVAALVCVVLVLVYVSVAVLLRISAEVQSHLIFLHYVRIPFFGNLSDPAELGVRNARNYDLMQYDGCPVSTWHILPDTYPDNVTESQAYISALSDGAPIVLYLHGNTGTRGTRHRIEAYQSLTRRGYHVIAFDYRGYGDSQCVPSERGMMEDALLEWDWIQSHSPHSPVYIWGHSLGSAAATYLAKEIWARRHTYPKGVVLDAPFTSMVDAASNHPFAIPYWPIMSVFRYLVLESFHQRFESELRLISFPFPLLIAHGHSDVIIPFHLGQRMYETALEARRRNPYMSKRAYFVDCGRSTHKTNFESGDLQHALDHFIDRK</sequence>
<dbReference type="SUPFAM" id="SSF53474">
    <property type="entry name" value="alpha/beta-Hydrolases"/>
    <property type="match status" value="1"/>
</dbReference>
<dbReference type="EMBL" id="CASHTH010000409">
    <property type="protein sequence ID" value="CAI8000605.1"/>
    <property type="molecule type" value="Genomic_DNA"/>
</dbReference>
<keyword evidence="2" id="KW-0472">Membrane</keyword>
<dbReference type="Gene3D" id="3.40.50.1820">
    <property type="entry name" value="alpha/beta hydrolase"/>
    <property type="match status" value="1"/>
</dbReference>
<name>A0AA35R2H4_GEOBA</name>
<evidence type="ECO:0000256" key="2">
    <source>
        <dbReference type="SAM" id="Phobius"/>
    </source>
</evidence>
<keyword evidence="2" id="KW-0812">Transmembrane</keyword>